<evidence type="ECO:0000256" key="8">
    <source>
        <dbReference type="ARBA" id="ARBA00022989"/>
    </source>
</evidence>
<keyword evidence="9" id="KW-0406">Ion transport</keyword>
<evidence type="ECO:0000256" key="5">
    <source>
        <dbReference type="ARBA" id="ARBA00022692"/>
    </source>
</evidence>
<evidence type="ECO:0000256" key="7">
    <source>
        <dbReference type="ARBA" id="ARBA00022882"/>
    </source>
</evidence>
<feature type="compositionally biased region" description="Basic and acidic residues" evidence="13">
    <location>
        <begin position="93"/>
        <end position="102"/>
    </location>
</feature>
<keyword evidence="4" id="KW-0107">Calcium channel</keyword>
<feature type="transmembrane region" description="Helical" evidence="14">
    <location>
        <begin position="194"/>
        <end position="213"/>
    </location>
</feature>
<dbReference type="PANTHER" id="PTHR45628:SF37">
    <property type="entry name" value="VOLTAGE-DEPENDENT T-TYPE CALCIUM CHANNEL SUBUNIT ALPHA-1H"/>
    <property type="match status" value="1"/>
</dbReference>
<feature type="region of interest" description="Disordered" evidence="13">
    <location>
        <begin position="1"/>
        <end position="111"/>
    </location>
</feature>
<protein>
    <submittedName>
        <fullName evidence="16">Voltage-dependent T-type calcium channel subunit alpha-1H</fullName>
    </submittedName>
</protein>
<comment type="subcellular location">
    <subcellularLocation>
        <location evidence="1">Membrane</location>
        <topology evidence="1">Multi-pass membrane protein</topology>
    </subcellularLocation>
</comment>
<feature type="transmembrane region" description="Helical" evidence="14">
    <location>
        <begin position="374"/>
        <end position="396"/>
    </location>
</feature>
<name>A0ABQ9UK48_SAGOE</name>
<evidence type="ECO:0000256" key="12">
    <source>
        <dbReference type="ARBA" id="ARBA00036634"/>
    </source>
</evidence>
<keyword evidence="3" id="KW-0109">Calcium transport</keyword>
<keyword evidence="5 14" id="KW-0812">Transmembrane</keyword>
<dbReference type="InterPro" id="IPR005821">
    <property type="entry name" value="Ion_trans_dom"/>
</dbReference>
<evidence type="ECO:0000259" key="15">
    <source>
        <dbReference type="Pfam" id="PF00520"/>
    </source>
</evidence>
<feature type="transmembrane region" description="Helical" evidence="14">
    <location>
        <begin position="225"/>
        <end position="244"/>
    </location>
</feature>
<dbReference type="InterPro" id="IPR050599">
    <property type="entry name" value="VDCC_alpha-1_subunit"/>
</dbReference>
<feature type="region of interest" description="Disordered" evidence="13">
    <location>
        <begin position="434"/>
        <end position="453"/>
    </location>
</feature>
<dbReference type="PANTHER" id="PTHR45628">
    <property type="entry name" value="VOLTAGE-DEPENDENT CALCIUM CHANNEL TYPE A SUBUNIT ALPHA-1"/>
    <property type="match status" value="1"/>
</dbReference>
<evidence type="ECO:0000256" key="2">
    <source>
        <dbReference type="ARBA" id="ARBA00022448"/>
    </source>
</evidence>
<evidence type="ECO:0000256" key="10">
    <source>
        <dbReference type="ARBA" id="ARBA00023136"/>
    </source>
</evidence>
<reference evidence="16 17" key="1">
    <citation type="submission" date="2023-05" db="EMBL/GenBank/DDBJ databases">
        <title>B98-5 Cell Line De Novo Hybrid Assembly: An Optical Mapping Approach.</title>
        <authorList>
            <person name="Kananen K."/>
            <person name="Auerbach J.A."/>
            <person name="Kautto E."/>
            <person name="Blachly J.S."/>
        </authorList>
    </citation>
    <scope>NUCLEOTIDE SEQUENCE [LARGE SCALE GENOMIC DNA]</scope>
    <source>
        <strain evidence="16">B95-8</strain>
        <tissue evidence="16">Cell line</tissue>
    </source>
</reference>
<dbReference type="Pfam" id="PF00520">
    <property type="entry name" value="Ion_trans"/>
    <property type="match status" value="1"/>
</dbReference>
<evidence type="ECO:0000256" key="6">
    <source>
        <dbReference type="ARBA" id="ARBA00022837"/>
    </source>
</evidence>
<evidence type="ECO:0000256" key="1">
    <source>
        <dbReference type="ARBA" id="ARBA00004141"/>
    </source>
</evidence>
<proteinExistence type="predicted"/>
<gene>
    <name evidence="16" type="primary">CACNA1H_4</name>
    <name evidence="16" type="ORF">P7K49_022687</name>
</gene>
<feature type="compositionally biased region" description="Low complexity" evidence="13">
    <location>
        <begin position="37"/>
        <end position="46"/>
    </location>
</feature>
<evidence type="ECO:0000256" key="11">
    <source>
        <dbReference type="ARBA" id="ARBA00023303"/>
    </source>
</evidence>
<keyword evidence="8 14" id="KW-1133">Transmembrane helix</keyword>
<organism evidence="16 17">
    <name type="scientific">Saguinus oedipus</name>
    <name type="common">Cotton-top tamarin</name>
    <name type="synonym">Oedipomidas oedipus</name>
    <dbReference type="NCBI Taxonomy" id="9490"/>
    <lineage>
        <taxon>Eukaryota</taxon>
        <taxon>Metazoa</taxon>
        <taxon>Chordata</taxon>
        <taxon>Craniata</taxon>
        <taxon>Vertebrata</taxon>
        <taxon>Euteleostomi</taxon>
        <taxon>Mammalia</taxon>
        <taxon>Eutheria</taxon>
        <taxon>Euarchontoglires</taxon>
        <taxon>Primates</taxon>
        <taxon>Haplorrhini</taxon>
        <taxon>Platyrrhini</taxon>
        <taxon>Cebidae</taxon>
        <taxon>Callitrichinae</taxon>
        <taxon>Saguinus</taxon>
    </lineage>
</organism>
<dbReference type="Gene3D" id="1.20.120.350">
    <property type="entry name" value="Voltage-gated potassium channels. Chain C"/>
    <property type="match status" value="1"/>
</dbReference>
<dbReference type="Gene3D" id="1.10.287.70">
    <property type="match status" value="1"/>
</dbReference>
<sequence>MPAVGVNSDASRPLTPATSQASLRGSPCAPWGPNGAWSSRRSSWSSLGRAPSLKRRSQCGERESLLSGEGKGSTDDEAEDGRGTPGPRTTPLRRAESLDPRPLRPAALPPTKCRDCNGQMVALPSEFFLRIDGHREEVAEPDDDLEDSCCFRLHKVLEPYKPQWCRSREAWALYLFSPQNRFRDSCRKIITHKMFDHVVLIFIFLNCVTIALERPDIDPGSTERVFLTISNYIFTAIFVAEMMVKVSRGLGVPLVPRSPFYPQPHPAACQLSRPLPEPELSATGPPQVVALGLLSGEHAYLQSSWNLLDGLLVLVSLVDIVVAMASAGGAKILGVLRVLRLLRTLRPLRVISRAPGLKLVVETLISSLRPIGNIVLICCAFFIIFGILGVQGKFYFCEGTDTRNISTKAECRAAHYRWVRRKYNFDNLGQVGQAAGGTPWSQRAGDPSSRPRR</sequence>
<keyword evidence="2" id="KW-0813">Transport</keyword>
<dbReference type="InterPro" id="IPR027359">
    <property type="entry name" value="Volt_channel_dom_sf"/>
</dbReference>
<evidence type="ECO:0000313" key="17">
    <source>
        <dbReference type="Proteomes" id="UP001266305"/>
    </source>
</evidence>
<keyword evidence="11" id="KW-0407">Ion channel</keyword>
<evidence type="ECO:0000256" key="4">
    <source>
        <dbReference type="ARBA" id="ARBA00022673"/>
    </source>
</evidence>
<feature type="domain" description="Ion transport" evidence="15">
    <location>
        <begin position="192"/>
        <end position="430"/>
    </location>
</feature>
<dbReference type="Proteomes" id="UP001266305">
    <property type="component" value="Unassembled WGS sequence"/>
</dbReference>
<keyword evidence="7" id="KW-0851">Voltage-gated channel</keyword>
<evidence type="ECO:0000256" key="9">
    <source>
        <dbReference type="ARBA" id="ARBA00023065"/>
    </source>
</evidence>
<keyword evidence="6" id="KW-0106">Calcium</keyword>
<evidence type="ECO:0000256" key="3">
    <source>
        <dbReference type="ARBA" id="ARBA00022568"/>
    </source>
</evidence>
<keyword evidence="10 14" id="KW-0472">Membrane</keyword>
<accession>A0ABQ9UK48</accession>
<keyword evidence="17" id="KW-1185">Reference proteome</keyword>
<evidence type="ECO:0000256" key="13">
    <source>
        <dbReference type="SAM" id="MobiDB-lite"/>
    </source>
</evidence>
<evidence type="ECO:0000313" key="16">
    <source>
        <dbReference type="EMBL" id="KAK2097236.1"/>
    </source>
</evidence>
<feature type="transmembrane region" description="Helical" evidence="14">
    <location>
        <begin position="311"/>
        <end position="339"/>
    </location>
</feature>
<dbReference type="SUPFAM" id="SSF81324">
    <property type="entry name" value="Voltage-gated potassium channels"/>
    <property type="match status" value="1"/>
</dbReference>
<evidence type="ECO:0000256" key="14">
    <source>
        <dbReference type="SAM" id="Phobius"/>
    </source>
</evidence>
<comment type="catalytic activity">
    <reaction evidence="12">
        <text>Ca(2+)(in) = Ca(2+)(out)</text>
        <dbReference type="Rhea" id="RHEA:29671"/>
        <dbReference type="ChEBI" id="CHEBI:29108"/>
    </reaction>
</comment>
<comment type="caution">
    <text evidence="16">The sequence shown here is derived from an EMBL/GenBank/DDBJ whole genome shotgun (WGS) entry which is preliminary data.</text>
</comment>
<dbReference type="EMBL" id="JASSZA010000011">
    <property type="protein sequence ID" value="KAK2097236.1"/>
    <property type="molecule type" value="Genomic_DNA"/>
</dbReference>